<dbReference type="InterPro" id="IPR036322">
    <property type="entry name" value="WD40_repeat_dom_sf"/>
</dbReference>
<evidence type="ECO:0000256" key="11">
    <source>
        <dbReference type="PROSITE-ProRule" id="PRU00228"/>
    </source>
</evidence>
<feature type="domain" description="ZZ-type" evidence="13">
    <location>
        <begin position="1279"/>
        <end position="1336"/>
    </location>
</feature>
<evidence type="ECO:0000256" key="12">
    <source>
        <dbReference type="SAM" id="MobiDB-lite"/>
    </source>
</evidence>
<dbReference type="PROSITE" id="PS50135">
    <property type="entry name" value="ZF_ZZ_2"/>
    <property type="match status" value="2"/>
</dbReference>
<dbReference type="SMART" id="SM00291">
    <property type="entry name" value="ZnF_ZZ"/>
    <property type="match status" value="3"/>
</dbReference>
<reference evidence="14 15" key="2">
    <citation type="submission" date="2017-02" db="EMBL/GenBank/DDBJ databases">
        <title>A genome survey and senescence transcriptome analysis in Lentinula edodes.</title>
        <authorList>
            <person name="Sakamoto Y."/>
            <person name="Nakade K."/>
            <person name="Sato S."/>
            <person name="Yoshida Y."/>
            <person name="Miyazaki K."/>
            <person name="Natsume S."/>
            <person name="Konno N."/>
        </authorList>
    </citation>
    <scope>NUCLEOTIDE SEQUENCE [LARGE SCALE GENOMIC DNA]</scope>
    <source>
        <strain evidence="14 15">NBRC 111202</strain>
    </source>
</reference>
<feature type="repeat" description="WD" evidence="10">
    <location>
        <begin position="246"/>
        <end position="279"/>
    </location>
</feature>
<feature type="region of interest" description="Disordered" evidence="12">
    <location>
        <begin position="748"/>
        <end position="795"/>
    </location>
</feature>
<comment type="caution">
    <text evidence="14">The sequence shown here is derived from an EMBL/GenBank/DDBJ whole genome shotgun (WGS) entry which is preliminary data.</text>
</comment>
<dbReference type="Gene3D" id="2.130.10.10">
    <property type="entry name" value="YVTN repeat-like/Quinoprotein amine dehydrogenase"/>
    <property type="match status" value="2"/>
</dbReference>
<dbReference type="PROSITE" id="PS50294">
    <property type="entry name" value="WD_REPEATS_REGION"/>
    <property type="match status" value="1"/>
</dbReference>
<organism evidence="14 15">
    <name type="scientific">Lentinula edodes</name>
    <name type="common">Shiitake mushroom</name>
    <name type="synonym">Lentinus edodes</name>
    <dbReference type="NCBI Taxonomy" id="5353"/>
    <lineage>
        <taxon>Eukaryota</taxon>
        <taxon>Fungi</taxon>
        <taxon>Dikarya</taxon>
        <taxon>Basidiomycota</taxon>
        <taxon>Agaricomycotina</taxon>
        <taxon>Agaricomycetes</taxon>
        <taxon>Agaricomycetidae</taxon>
        <taxon>Agaricales</taxon>
        <taxon>Marasmiineae</taxon>
        <taxon>Omphalotaceae</taxon>
        <taxon>Lentinula</taxon>
    </lineage>
</organism>
<evidence type="ECO:0000256" key="3">
    <source>
        <dbReference type="ARBA" id="ARBA00022694"/>
    </source>
</evidence>
<evidence type="ECO:0000313" key="14">
    <source>
        <dbReference type="EMBL" id="GAV99319.1"/>
    </source>
</evidence>
<evidence type="ECO:0000256" key="8">
    <source>
        <dbReference type="ARBA" id="ARBA00023242"/>
    </source>
</evidence>
<evidence type="ECO:0000313" key="15">
    <source>
        <dbReference type="Proteomes" id="UP000188533"/>
    </source>
</evidence>
<dbReference type="Pfam" id="PF00569">
    <property type="entry name" value="ZZ"/>
    <property type="match status" value="2"/>
</dbReference>
<dbReference type="GO" id="GO:0008270">
    <property type="term" value="F:zinc ion binding"/>
    <property type="evidence" value="ECO:0007669"/>
    <property type="project" value="UniProtKB-KW"/>
</dbReference>
<dbReference type="PROSITE" id="PS50082">
    <property type="entry name" value="WD_REPEATS_2"/>
    <property type="match status" value="1"/>
</dbReference>
<dbReference type="InterPro" id="IPR015943">
    <property type="entry name" value="WD40/YVTN_repeat-like_dom_sf"/>
</dbReference>
<dbReference type="GO" id="GO:0043527">
    <property type="term" value="C:tRNA methyltransferase complex"/>
    <property type="evidence" value="ECO:0007669"/>
    <property type="project" value="TreeGrafter"/>
</dbReference>
<feature type="region of interest" description="Disordered" evidence="12">
    <location>
        <begin position="311"/>
        <end position="338"/>
    </location>
</feature>
<reference evidence="14 15" key="1">
    <citation type="submission" date="2016-08" db="EMBL/GenBank/DDBJ databases">
        <authorList>
            <consortium name="Lentinula edodes genome sequencing consortium"/>
            <person name="Sakamoto Y."/>
            <person name="Nakade K."/>
            <person name="Sato S."/>
            <person name="Yoshida Y."/>
            <person name="Miyazaki K."/>
            <person name="Natsume S."/>
            <person name="Konno N."/>
        </authorList>
    </citation>
    <scope>NUCLEOTIDE SEQUENCE [LARGE SCALE GENOMIC DNA]</scope>
    <source>
        <strain evidence="14 15">NBRC 111202</strain>
    </source>
</reference>
<evidence type="ECO:0000259" key="13">
    <source>
        <dbReference type="PROSITE" id="PS50135"/>
    </source>
</evidence>
<keyword evidence="6 11" id="KW-0863">Zinc-finger</keyword>
<evidence type="ECO:0000256" key="5">
    <source>
        <dbReference type="ARBA" id="ARBA00022737"/>
    </source>
</evidence>
<feature type="compositionally biased region" description="Basic and acidic residues" evidence="12">
    <location>
        <begin position="314"/>
        <end position="332"/>
    </location>
</feature>
<dbReference type="EMBL" id="BDGU01000013">
    <property type="protein sequence ID" value="GAV99319.1"/>
    <property type="molecule type" value="Genomic_DNA"/>
</dbReference>
<proteinExistence type="inferred from homology"/>
<feature type="domain" description="ZZ-type" evidence="13">
    <location>
        <begin position="1192"/>
        <end position="1253"/>
    </location>
</feature>
<dbReference type="UniPathway" id="UPA00989"/>
<dbReference type="PANTHER" id="PTHR16288:SF0">
    <property type="entry name" value="TRNA (GUANINE-N(7)-)-METHYLTRANSFERASE NON-CATALYTIC SUBUNIT WDR4"/>
    <property type="match status" value="1"/>
</dbReference>
<keyword evidence="2 9" id="KW-0853">WD repeat</keyword>
<dbReference type="GO" id="GO:0005634">
    <property type="term" value="C:nucleus"/>
    <property type="evidence" value="ECO:0007669"/>
    <property type="project" value="UniProtKB-SubCell"/>
</dbReference>
<feature type="region of interest" description="Disordered" evidence="12">
    <location>
        <begin position="163"/>
        <end position="192"/>
    </location>
</feature>
<evidence type="ECO:0000256" key="4">
    <source>
        <dbReference type="ARBA" id="ARBA00022723"/>
    </source>
</evidence>
<dbReference type="Pfam" id="PF00400">
    <property type="entry name" value="WD40"/>
    <property type="match status" value="2"/>
</dbReference>
<dbReference type="SUPFAM" id="SSF57850">
    <property type="entry name" value="RING/U-box"/>
    <property type="match status" value="3"/>
</dbReference>
<feature type="compositionally biased region" description="Basic and acidic residues" evidence="12">
    <location>
        <begin position="542"/>
        <end position="561"/>
    </location>
</feature>
<sequence>MSSRFFPYSHLEIRSGIPVLAVSGFHIQVIDTSTGAVLFSTLNSPANVQESLKKSGPIRCAVLDNSSTHLATLADDKKLKVWKLDGLELLHERDLPKRPTSAAFTVDGQTIVVADKFGDVFNYPLHPIPPSESQASSSTLLHDEGSAVPGGVNSLDLTVNAAQPTDEPFSKKRKAKKQKVHENPPVPRSSLASHVASSDGTLVLGHTSLLTCFLLTPDNKYIVTADRDEHIRVSWYPQGFCIESFCLGHTQFVSAIHFPSDQPDILISGGGDAELKLWDWLSGKHKADISILDSVKPYIKVKMRPYKRTTFAKSAEKQKDQSREGTESRDSVPPDGEEQTVVAVQKISTLSNYILFTVTGGTALFAVSYPIGVPSSPSLVHAVDFGKPVLDFTVGFDQQIWVNLDFNWSENRDHSQDGSPIRVVRLAVDGQLSDVSSTFSSPVLDALNGKCLVKASSEDLETLDFYSSLKSLPKNTGEYDDDEDGSGETAPPATGIPKNIKTNTRKQSQGSGGGKKEQGKLKSQKAVAQKKLESQSVLVNRGGKESDAPKRLKSEDPHSDGEPAAQSSIPELDLDHVHLSLYLIMNAPMNQHNPDKKLSAQRCTFDNLREKIVQCFSLSASSFDIWYKDDDGETLKIWTDDQLTGAITYFADAADDAHTSSASSIFSGRGFGSRKITLPVQIEVEYEGPSLSDTGSIASIEEYGSRNGDVGEWSSAFSARDLDDDSATVSSRDNGRLSTRSFVRNRVSSPLHGRASQLSGESSWDAFSGSTGPARSISRQNQDPFADSNGQSPNGILERLRLENDAASTDYDPLASDQRGTHWLKEQNERAKRSLGVLPASSASDESSFSLLEQEDQVGPLSLQRAPTGRYYYEYDSEASQSQMTGPEDRGFEIDPSIDGGINGKPRPTSRQWAWVTAQQDATALRPPPHTHRPDPSLETIVPAEILQNLDPPRGENLTCCSGCGRFLNYGKGRDCPPFTYPPTPLQTNIYTSPLSLNFSSSSNTFVGSPSKRRPLPPQPSVSTSFATLVPPTSPRMATGYELCYECIDEVGHMHAIEAMNEPGSSPTTSNLSSSSPKDAAVQWRRAPPKQKGQLRHAYVEKIWGHNGWDDIVHTEKETEICSACSAKSSPQQMMYKCVSCERYQLCRACYSQVHDLHPVHTFLVLRGRPPSDSDVTYPKSSNDFEEPSNVHRGVECVNCRLEIVGARFHCVECESVDICSNCDSNGLPGNIDSADGGHHSSHLLIKITIPLSNSGSEGKEPLDQKPRKLIGMGNKPESHEIPCDACQKIIIGVRYQCANCPAPQSGYNLCSSCEDASYTVHNPMHAFFKLPRPVDLPIKSSVPMIPQLYKVPAGPSSAVYDIVNPTGYLLSIIHPKVRFFKALVDMQILGNLIVNTEKPVPVLKNFVYTATD</sequence>
<dbReference type="SMART" id="SM00320">
    <property type="entry name" value="WD40"/>
    <property type="match status" value="3"/>
</dbReference>
<comment type="similarity">
    <text evidence="9">Belongs to the WD repeat TRM82 family.</text>
</comment>
<evidence type="ECO:0000256" key="7">
    <source>
        <dbReference type="ARBA" id="ARBA00022833"/>
    </source>
</evidence>
<dbReference type="InterPro" id="IPR043145">
    <property type="entry name" value="Znf_ZZ_sf"/>
</dbReference>
<keyword evidence="5 9" id="KW-0677">Repeat</keyword>
<dbReference type="InterPro" id="IPR028884">
    <property type="entry name" value="Trm82"/>
</dbReference>
<evidence type="ECO:0000256" key="6">
    <source>
        <dbReference type="ARBA" id="ARBA00022771"/>
    </source>
</evidence>
<dbReference type="STRING" id="5353.A0A1Q3DWL4"/>
<dbReference type="Gene3D" id="3.30.60.90">
    <property type="match status" value="3"/>
</dbReference>
<dbReference type="Gene3D" id="3.10.20.90">
    <property type="entry name" value="Phosphatidylinositol 3-kinase Catalytic Subunit, Chain A, domain 1"/>
    <property type="match status" value="1"/>
</dbReference>
<dbReference type="InterPro" id="IPR000433">
    <property type="entry name" value="Znf_ZZ"/>
</dbReference>
<dbReference type="GO" id="GO:0005829">
    <property type="term" value="C:cytosol"/>
    <property type="evidence" value="ECO:0007669"/>
    <property type="project" value="TreeGrafter"/>
</dbReference>
<accession>A0A1Q3DWL4</accession>
<keyword evidence="3 9" id="KW-0819">tRNA processing</keyword>
<dbReference type="CDD" id="cd02340">
    <property type="entry name" value="ZZ_NBR1_like"/>
    <property type="match status" value="2"/>
</dbReference>
<evidence type="ECO:0000256" key="1">
    <source>
        <dbReference type="ARBA" id="ARBA00004123"/>
    </source>
</evidence>
<keyword evidence="4" id="KW-0479">Metal-binding</keyword>
<dbReference type="HAMAP" id="MF_03056">
    <property type="entry name" value="TRM82"/>
    <property type="match status" value="1"/>
</dbReference>
<keyword evidence="7" id="KW-0862">Zinc</keyword>
<evidence type="ECO:0000256" key="10">
    <source>
        <dbReference type="PROSITE-ProRule" id="PRU00221"/>
    </source>
</evidence>
<dbReference type="InterPro" id="IPR001680">
    <property type="entry name" value="WD40_rpt"/>
</dbReference>
<dbReference type="SUPFAM" id="SSF50978">
    <property type="entry name" value="WD40 repeat-like"/>
    <property type="match status" value="1"/>
</dbReference>
<evidence type="ECO:0000256" key="9">
    <source>
        <dbReference type="HAMAP-Rule" id="MF_03056"/>
    </source>
</evidence>
<dbReference type="GO" id="GO:0106004">
    <property type="term" value="P:tRNA (guanine-N7)-methylation"/>
    <property type="evidence" value="ECO:0007669"/>
    <property type="project" value="UniProtKB-UniRule"/>
</dbReference>
<feature type="compositionally biased region" description="Polar residues" evidence="12">
    <location>
        <begin position="768"/>
        <end position="794"/>
    </location>
</feature>
<feature type="region of interest" description="Disordered" evidence="12">
    <location>
        <begin position="471"/>
        <end position="570"/>
    </location>
</feature>
<comment type="function">
    <text evidence="9">Required for the formation of N(7)-methylguanine at position 46 (m7G46) in tRNA. In the complex, it is required to stabilize and induce conformational changes of the catalytic subunit.</text>
</comment>
<protein>
    <submittedName>
        <fullName evidence="14">Zz type zinc finger domain-containing protein</fullName>
    </submittedName>
</protein>
<name>A0A1Q3DWL4_LENED</name>
<comment type="pathway">
    <text evidence="9">tRNA modification; N(7)-methylguanine-tRNA biosynthesis.</text>
</comment>
<keyword evidence="15" id="KW-1185">Reference proteome</keyword>
<dbReference type="PANTHER" id="PTHR16288">
    <property type="entry name" value="WD40 REPEAT PROTEIN 4"/>
    <property type="match status" value="1"/>
</dbReference>
<dbReference type="Proteomes" id="UP000188533">
    <property type="component" value="Unassembled WGS sequence"/>
</dbReference>
<feature type="region of interest" description="Disordered" evidence="12">
    <location>
        <begin position="1006"/>
        <end position="1028"/>
    </location>
</feature>
<evidence type="ECO:0000256" key="2">
    <source>
        <dbReference type="ARBA" id="ARBA00022574"/>
    </source>
</evidence>
<keyword evidence="8 9" id="KW-0539">Nucleus</keyword>
<dbReference type="SUPFAM" id="SSF54277">
    <property type="entry name" value="CAD &amp; PB1 domains"/>
    <property type="match status" value="1"/>
</dbReference>
<comment type="subcellular location">
    <subcellularLocation>
        <location evidence="1 9">Nucleus</location>
    </subcellularLocation>
</comment>
<gene>
    <name evidence="14" type="ORF">LENED_000765</name>
</gene>